<dbReference type="EMBL" id="CP011071">
    <property type="protein sequence ID" value="AKA33870.1"/>
    <property type="molecule type" value="Genomic_DNA"/>
</dbReference>
<protein>
    <recommendedName>
        <fullName evidence="4">DUF2141 domain-containing protein</fullName>
    </recommendedName>
</protein>
<dbReference type="Proteomes" id="UP000032726">
    <property type="component" value="Chromosome"/>
</dbReference>
<evidence type="ECO:0000313" key="2">
    <source>
        <dbReference type="EMBL" id="AKA33870.1"/>
    </source>
</evidence>
<evidence type="ECO:0008006" key="4">
    <source>
        <dbReference type="Google" id="ProtNLM"/>
    </source>
</evidence>
<evidence type="ECO:0000256" key="1">
    <source>
        <dbReference type="SAM" id="SignalP"/>
    </source>
</evidence>
<organism evidence="2 3">
    <name type="scientific">Flagellimonas lutaonensis</name>
    <dbReference type="NCBI Taxonomy" id="516051"/>
    <lineage>
        <taxon>Bacteria</taxon>
        <taxon>Pseudomonadati</taxon>
        <taxon>Bacteroidota</taxon>
        <taxon>Flavobacteriia</taxon>
        <taxon>Flavobacteriales</taxon>
        <taxon>Flavobacteriaceae</taxon>
        <taxon>Flagellimonas</taxon>
    </lineage>
</organism>
<keyword evidence="3" id="KW-1185">Reference proteome</keyword>
<dbReference type="Pfam" id="PF09912">
    <property type="entry name" value="DUF2141"/>
    <property type="match status" value="1"/>
</dbReference>
<reference evidence="2 3" key="1">
    <citation type="submission" date="2015-03" db="EMBL/GenBank/DDBJ databases">
        <title>Complete genome sequence of Muricauda lutaonensis CC-HSB-11T, isolated from a coastal hot spring.</title>
        <authorList>
            <person name="Kim K.M."/>
        </authorList>
    </citation>
    <scope>NUCLEOTIDE SEQUENCE [LARGE SCALE GENOMIC DNA]</scope>
    <source>
        <strain evidence="2 3">CC-HSB-11</strain>
    </source>
</reference>
<keyword evidence="1" id="KW-0732">Signal</keyword>
<dbReference type="PATRIC" id="fig|516051.4.peg.187"/>
<sequence>MKNLSIIFALLFTSFVSIAQENKGVTVTVTIENVLSDGGTILAGLHTADTFMKGPGVANAMQPAKTGELTLTFENVEPGSYAIMVMHDKNDNQRMDFEENGMPKESYGMSGNEMTMGPPTFDAAKFEVSDEDIQLNIRF</sequence>
<dbReference type="KEGG" id="mlt:VC82_181"/>
<dbReference type="HOGENOM" id="CLU_125018_2_0_10"/>
<feature type="signal peptide" evidence="1">
    <location>
        <begin position="1"/>
        <end position="19"/>
    </location>
</feature>
<dbReference type="AlphaFoldDB" id="A0A0D5YNH5"/>
<accession>A0A0D5YNH5</accession>
<proteinExistence type="predicted"/>
<name>A0A0D5YNH5_9FLAO</name>
<evidence type="ECO:0000313" key="3">
    <source>
        <dbReference type="Proteomes" id="UP000032726"/>
    </source>
</evidence>
<feature type="chain" id="PRO_5002300141" description="DUF2141 domain-containing protein" evidence="1">
    <location>
        <begin position="20"/>
        <end position="139"/>
    </location>
</feature>
<dbReference type="RefSeq" id="WP_045800717.1">
    <property type="nucleotide sequence ID" value="NZ_CP011071.1"/>
</dbReference>
<dbReference type="InterPro" id="IPR018673">
    <property type="entry name" value="DUF2141"/>
</dbReference>
<gene>
    <name evidence="2" type="ORF">VC82_181</name>
</gene>
<dbReference type="OrthoDB" id="9788332at2"/>